<keyword evidence="3" id="KW-1185">Reference proteome</keyword>
<evidence type="ECO:0000313" key="2">
    <source>
        <dbReference type="EMBL" id="RKH37213.1"/>
    </source>
</evidence>
<proteinExistence type="predicted"/>
<evidence type="ECO:0000256" key="1">
    <source>
        <dbReference type="SAM" id="SignalP"/>
    </source>
</evidence>
<evidence type="ECO:0008006" key="4">
    <source>
        <dbReference type="Google" id="ProtNLM"/>
    </source>
</evidence>
<feature type="signal peptide" evidence="1">
    <location>
        <begin position="1"/>
        <end position="19"/>
    </location>
</feature>
<accession>A0A3A8MZG3</accession>
<dbReference type="RefSeq" id="WP_120628735.1">
    <property type="nucleotide sequence ID" value="NZ_RAWG01000254.1"/>
</dbReference>
<gene>
    <name evidence="2" type="ORF">D7X12_30315</name>
</gene>
<dbReference type="OrthoDB" id="5382967at2"/>
<dbReference type="AlphaFoldDB" id="A0A3A8MZG3"/>
<protein>
    <recommendedName>
        <fullName evidence="4">Lipoprotein</fullName>
    </recommendedName>
</protein>
<feature type="chain" id="PRO_5017435797" description="Lipoprotein" evidence="1">
    <location>
        <begin position="20"/>
        <end position="201"/>
    </location>
</feature>
<keyword evidence="1" id="KW-0732">Signal</keyword>
<comment type="caution">
    <text evidence="2">The sequence shown here is derived from an EMBL/GenBank/DDBJ whole genome shotgun (WGS) entry which is preliminary data.</text>
</comment>
<name>A0A3A8MZG3_9BACT</name>
<sequence>MLKHLSTHALITSAALLFAGCGATEEQAPETAAPAPMPQQSELIAACVDTEELAEAAEHSCVHAEFGPFESVTAAPLGGPSFVDVSAAHTAFNITLPAITYQQWTLGYAGSVIFTPEESTEYAFLTSGFRAVRVVNAATNEEVGLECHYAVPQEVCGSLRSAVTADLEGGIDYRVDFAAVVPQASSFLLVIEETGHAHAEE</sequence>
<evidence type="ECO:0000313" key="3">
    <source>
        <dbReference type="Proteomes" id="UP000273405"/>
    </source>
</evidence>
<dbReference type="Proteomes" id="UP000273405">
    <property type="component" value="Unassembled WGS sequence"/>
</dbReference>
<dbReference type="PROSITE" id="PS51257">
    <property type="entry name" value="PROKAR_LIPOPROTEIN"/>
    <property type="match status" value="1"/>
</dbReference>
<dbReference type="EMBL" id="RAWG01000254">
    <property type="protein sequence ID" value="RKH37213.1"/>
    <property type="molecule type" value="Genomic_DNA"/>
</dbReference>
<organism evidence="2 3">
    <name type="scientific">Corallococcus sicarius</name>
    <dbReference type="NCBI Taxonomy" id="2316726"/>
    <lineage>
        <taxon>Bacteria</taxon>
        <taxon>Pseudomonadati</taxon>
        <taxon>Myxococcota</taxon>
        <taxon>Myxococcia</taxon>
        <taxon>Myxococcales</taxon>
        <taxon>Cystobacterineae</taxon>
        <taxon>Myxococcaceae</taxon>
        <taxon>Corallococcus</taxon>
    </lineage>
</organism>
<reference evidence="3" key="1">
    <citation type="submission" date="2018-09" db="EMBL/GenBank/DDBJ databases">
        <authorList>
            <person name="Livingstone P.G."/>
            <person name="Whitworth D.E."/>
        </authorList>
    </citation>
    <scope>NUCLEOTIDE SEQUENCE [LARGE SCALE GENOMIC DNA]</scope>
    <source>
        <strain evidence="3">CA040B</strain>
    </source>
</reference>